<name>E2AZP9_CAMFO</name>
<dbReference type="InterPro" id="IPR008753">
    <property type="entry name" value="Peptidase_M13_N"/>
</dbReference>
<evidence type="ECO:0000256" key="1">
    <source>
        <dbReference type="ARBA" id="ARBA00001947"/>
    </source>
</evidence>
<dbReference type="InterPro" id="IPR042089">
    <property type="entry name" value="Peptidase_M13_dom_2"/>
</dbReference>
<keyword evidence="4" id="KW-0645">Protease</keyword>
<dbReference type="STRING" id="104421.E2AZP9"/>
<evidence type="ECO:0000259" key="14">
    <source>
        <dbReference type="Pfam" id="PF05649"/>
    </source>
</evidence>
<keyword evidence="12" id="KW-0472">Membrane</keyword>
<keyword evidence="8" id="KW-0735">Signal-anchor</keyword>
<dbReference type="EMBL" id="GL444275">
    <property type="protein sequence ID" value="EFN61108.1"/>
    <property type="molecule type" value="Genomic_DNA"/>
</dbReference>
<dbReference type="GO" id="GO:0046872">
    <property type="term" value="F:metal ion binding"/>
    <property type="evidence" value="ECO:0007669"/>
    <property type="project" value="UniProtKB-KW"/>
</dbReference>
<evidence type="ECO:0000313" key="16">
    <source>
        <dbReference type="Proteomes" id="UP000000311"/>
    </source>
</evidence>
<accession>E2AZP9</accession>
<evidence type="ECO:0000256" key="11">
    <source>
        <dbReference type="ARBA" id="ARBA00023180"/>
    </source>
</evidence>
<keyword evidence="12" id="KW-1133">Transmembrane helix</keyword>
<dbReference type="MEROPS" id="M13.014"/>
<dbReference type="CDD" id="cd08662">
    <property type="entry name" value="M13"/>
    <property type="match status" value="1"/>
</dbReference>
<evidence type="ECO:0000256" key="2">
    <source>
        <dbReference type="ARBA" id="ARBA00004401"/>
    </source>
</evidence>
<evidence type="ECO:0000256" key="3">
    <source>
        <dbReference type="ARBA" id="ARBA00007357"/>
    </source>
</evidence>
<dbReference type="Gene3D" id="1.10.1380.10">
    <property type="entry name" value="Neutral endopeptidase , domain2"/>
    <property type="match status" value="1"/>
</dbReference>
<dbReference type="AlphaFoldDB" id="E2AZP9"/>
<feature type="domain" description="Peptidase M13 N-terminal" evidence="14">
    <location>
        <begin position="320"/>
        <end position="710"/>
    </location>
</feature>
<reference evidence="15 16" key="1">
    <citation type="journal article" date="2010" name="Science">
        <title>Genomic comparison of the ants Camponotus floridanus and Harpegnathos saltator.</title>
        <authorList>
            <person name="Bonasio R."/>
            <person name="Zhang G."/>
            <person name="Ye C."/>
            <person name="Mutti N.S."/>
            <person name="Fang X."/>
            <person name="Qin N."/>
            <person name="Donahue G."/>
            <person name="Yang P."/>
            <person name="Li Q."/>
            <person name="Li C."/>
            <person name="Zhang P."/>
            <person name="Huang Z."/>
            <person name="Berger S.L."/>
            <person name="Reinberg D."/>
            <person name="Wang J."/>
            <person name="Liebig J."/>
        </authorList>
    </citation>
    <scope>NUCLEOTIDE SEQUENCE [LARGE SCALE GENOMIC DNA]</scope>
    <source>
        <strain evidence="16">C129</strain>
    </source>
</reference>
<dbReference type="Pfam" id="PF01431">
    <property type="entry name" value="Peptidase_M13"/>
    <property type="match status" value="1"/>
</dbReference>
<gene>
    <name evidence="15" type="ORF">EAG_05835</name>
</gene>
<feature type="transmembrane region" description="Helical" evidence="12">
    <location>
        <begin position="84"/>
        <end position="105"/>
    </location>
</feature>
<evidence type="ECO:0000259" key="13">
    <source>
        <dbReference type="Pfam" id="PF01431"/>
    </source>
</evidence>
<dbReference type="OMA" id="KSADPCQ"/>
<evidence type="ECO:0000313" key="15">
    <source>
        <dbReference type="EMBL" id="EFN61108.1"/>
    </source>
</evidence>
<dbReference type="GO" id="GO:0005886">
    <property type="term" value="C:plasma membrane"/>
    <property type="evidence" value="ECO:0007669"/>
    <property type="project" value="UniProtKB-SubCell"/>
</dbReference>
<dbReference type="Pfam" id="PF05649">
    <property type="entry name" value="Peptidase_M13_N"/>
    <property type="match status" value="1"/>
</dbReference>
<comment type="subcellular location">
    <subcellularLocation>
        <location evidence="2">Cell membrane</location>
        <topology evidence="2">Single-pass type II membrane protein</topology>
    </subcellularLocation>
</comment>
<dbReference type="PRINTS" id="PR00786">
    <property type="entry name" value="NEPRILYSIN"/>
</dbReference>
<evidence type="ECO:0000256" key="8">
    <source>
        <dbReference type="ARBA" id="ARBA00022968"/>
    </source>
</evidence>
<comment type="cofactor">
    <cofactor evidence="1">
        <name>Zn(2+)</name>
        <dbReference type="ChEBI" id="CHEBI:29105"/>
    </cofactor>
</comment>
<dbReference type="PANTHER" id="PTHR11733:SF238">
    <property type="entry name" value="FI07649P-RELATED"/>
    <property type="match status" value="1"/>
</dbReference>
<evidence type="ECO:0000256" key="5">
    <source>
        <dbReference type="ARBA" id="ARBA00022723"/>
    </source>
</evidence>
<evidence type="ECO:0000256" key="12">
    <source>
        <dbReference type="SAM" id="Phobius"/>
    </source>
</evidence>
<dbReference type="PROSITE" id="PS51885">
    <property type="entry name" value="NEPRILYSIN"/>
    <property type="match status" value="1"/>
</dbReference>
<evidence type="ECO:0000256" key="9">
    <source>
        <dbReference type="ARBA" id="ARBA00023049"/>
    </source>
</evidence>
<dbReference type="GO" id="GO:0004222">
    <property type="term" value="F:metalloendopeptidase activity"/>
    <property type="evidence" value="ECO:0007669"/>
    <property type="project" value="InterPro"/>
</dbReference>
<protein>
    <submittedName>
        <fullName evidence="15">Endothelin-converting enzyme 1</fullName>
    </submittedName>
</protein>
<evidence type="ECO:0000256" key="10">
    <source>
        <dbReference type="ARBA" id="ARBA00023157"/>
    </source>
</evidence>
<comment type="similarity">
    <text evidence="3">Belongs to the peptidase M13 family.</text>
</comment>
<dbReference type="PANTHER" id="PTHR11733">
    <property type="entry name" value="ZINC METALLOPROTEASE FAMILY M13 NEPRILYSIN-RELATED"/>
    <property type="match status" value="1"/>
</dbReference>
<dbReference type="Proteomes" id="UP000000311">
    <property type="component" value="Unassembled WGS sequence"/>
</dbReference>
<dbReference type="InterPro" id="IPR000718">
    <property type="entry name" value="Peptidase_M13"/>
</dbReference>
<keyword evidence="6" id="KW-0378">Hydrolase</keyword>
<keyword evidence="9" id="KW-0482">Metalloprotease</keyword>
<proteinExistence type="inferred from homology"/>
<dbReference type="Gene3D" id="3.40.390.10">
    <property type="entry name" value="Collagenase (Catalytic Domain)"/>
    <property type="match status" value="1"/>
</dbReference>
<evidence type="ECO:0000256" key="7">
    <source>
        <dbReference type="ARBA" id="ARBA00022833"/>
    </source>
</evidence>
<dbReference type="FunFam" id="3.40.390.10:FF:000076">
    <property type="entry name" value="membrane metallo-endopeptidase-like 1"/>
    <property type="match status" value="1"/>
</dbReference>
<keyword evidence="11" id="KW-0325">Glycoprotein</keyword>
<dbReference type="OrthoDB" id="6475849at2759"/>
<dbReference type="GO" id="GO:0016485">
    <property type="term" value="P:protein processing"/>
    <property type="evidence" value="ECO:0007669"/>
    <property type="project" value="TreeGrafter"/>
</dbReference>
<dbReference type="InParanoid" id="E2AZP9"/>
<organism evidence="16">
    <name type="scientific">Camponotus floridanus</name>
    <name type="common">Florida carpenter ant</name>
    <dbReference type="NCBI Taxonomy" id="104421"/>
    <lineage>
        <taxon>Eukaryota</taxon>
        <taxon>Metazoa</taxon>
        <taxon>Ecdysozoa</taxon>
        <taxon>Arthropoda</taxon>
        <taxon>Hexapoda</taxon>
        <taxon>Insecta</taxon>
        <taxon>Pterygota</taxon>
        <taxon>Neoptera</taxon>
        <taxon>Endopterygota</taxon>
        <taxon>Hymenoptera</taxon>
        <taxon>Apocrita</taxon>
        <taxon>Aculeata</taxon>
        <taxon>Formicoidea</taxon>
        <taxon>Formicidae</taxon>
        <taxon>Formicinae</taxon>
        <taxon>Camponotus</taxon>
    </lineage>
</organism>
<dbReference type="InterPro" id="IPR018497">
    <property type="entry name" value="Peptidase_M13_C"/>
</dbReference>
<keyword evidence="16" id="KW-1185">Reference proteome</keyword>
<keyword evidence="7" id="KW-0862">Zinc</keyword>
<sequence>MISLECQNDVCFLPESCYLTTQVFIKLVYSERRMQSDSSLIQFNDDDSFSGGPCPSCRLAINKETGRLKWCTGESKAWRFRVKLMLLIPAVLLLIIIACIAVSRFQATTKVSKSQTFSTYGMQNESKIEHDISWFTSHNDVQHGIEEIEDWNFLNKLLDINSYADMHPRLRSTSQRRKRDIDGEKVGEIIGTSNAQNEKLDNFLSDYLEVEVDDIYESGTNDHHYFKSIRNGESYYINKYERINVEEQLKEESVLRNEDRFFISTNDTETWLSMADGHDAIEDDKMSDFHTFWKGEGIIENIRETRAQTMLKYMDKSVDPCEDFYQYACGNWAKFNPIPKDKAGYDTFEILRESLDFVLKELLEDPILYNVNELDADDATVKAKYLFQSCMNYEILEQRKERPLIRLLDELGGWPILRPEWNPDKFDWLLLTAKLRLYNNDVLISEWVGPDIKNSDKYVIQVDQTSLGLPTRDYFLQPSNAVYLEAYKDYLIKIATLLGASLDNATIHAEELVEFETQLATITSSPDERRNFSELYQRMSIGELKILVPQIDWHRYLSIVLTREVNFSEPVIIFALQYIQNLIVLLSKTQPRTVANYLLWRFVRHRVNNLDDRFQEVKQKFYYILFGREQAPLRWKNCVTQVNSNMGMAVGSMFVKKYFDENSKNDTLSMTREIQRSFRELLNKTNWIDIDTKRLATEKVNAMSLRIGYPDFILQPHLLNERYKDVVIRPDKYFENTLNILQHISRVEQNRLGNTVNKTLWNTAPAIVNAYYSRNKNQIMFPAGILQPPFYHRFFPRSLNYGGIGVVIGHEITHGFDDKGRLFDKDGNLHRWWKDEAIDGFHQRAQCLIDQYARYTVTEVDMQIDGVNTQGENIADNGGIKQAFRAYERWLRLNKEEDETLPGISATDIVSAIVIQITSLCMSLLVHTSPCINHQRAAQSTKMSRLYI</sequence>
<keyword evidence="12" id="KW-0812">Transmembrane</keyword>
<keyword evidence="10" id="KW-1015">Disulfide bond</keyword>
<evidence type="ECO:0000256" key="6">
    <source>
        <dbReference type="ARBA" id="ARBA00022801"/>
    </source>
</evidence>
<feature type="domain" description="Peptidase M13 C-terminal" evidence="13">
    <location>
        <begin position="769"/>
        <end position="908"/>
    </location>
</feature>
<dbReference type="InterPro" id="IPR024079">
    <property type="entry name" value="MetalloPept_cat_dom_sf"/>
</dbReference>
<keyword evidence="5" id="KW-0479">Metal-binding</keyword>
<dbReference type="FunCoup" id="E2AZP9">
    <property type="interactions" value="3"/>
</dbReference>
<dbReference type="SUPFAM" id="SSF55486">
    <property type="entry name" value="Metalloproteases ('zincins'), catalytic domain"/>
    <property type="match status" value="1"/>
</dbReference>
<evidence type="ECO:0000256" key="4">
    <source>
        <dbReference type="ARBA" id="ARBA00022670"/>
    </source>
</evidence>